<evidence type="ECO:0000256" key="4">
    <source>
        <dbReference type="PROSITE-ProRule" id="PRU00175"/>
    </source>
</evidence>
<evidence type="ECO:0000256" key="3">
    <source>
        <dbReference type="ARBA" id="ARBA00022833"/>
    </source>
</evidence>
<evidence type="ECO:0000259" key="5">
    <source>
        <dbReference type="PROSITE" id="PS50089"/>
    </source>
</evidence>
<proteinExistence type="predicted"/>
<dbReference type="SMART" id="SM00184">
    <property type="entry name" value="RING"/>
    <property type="match status" value="1"/>
</dbReference>
<dbReference type="SUPFAM" id="SSF57850">
    <property type="entry name" value="RING/U-box"/>
    <property type="match status" value="1"/>
</dbReference>
<dbReference type="GO" id="GO:0008270">
    <property type="term" value="F:zinc ion binding"/>
    <property type="evidence" value="ECO:0007669"/>
    <property type="project" value="UniProtKB-KW"/>
</dbReference>
<dbReference type="InterPro" id="IPR001841">
    <property type="entry name" value="Znf_RING"/>
</dbReference>
<keyword evidence="1" id="KW-0479">Metal-binding</keyword>
<evidence type="ECO:0000256" key="1">
    <source>
        <dbReference type="ARBA" id="ARBA00022723"/>
    </source>
</evidence>
<dbReference type="EMBL" id="CAMPGE010003258">
    <property type="protein sequence ID" value="CAI2362084.1"/>
    <property type="molecule type" value="Genomic_DNA"/>
</dbReference>
<protein>
    <recommendedName>
        <fullName evidence="5">RING-type domain-containing protein</fullName>
    </recommendedName>
</protein>
<sequence>MNFQKEIERQENTNSKINSEIAVANTDLEVYSELTQMTLCQSEGDKKQRTFEKLAEQPVLISDTDNDSMELLSQPKTKCIDKSKLFLNNEKVNNFRTRYNSKAVCKQGLNKNPIKKESNYIRLEQLKKAKKLFECSICSETLKDSSMIPCGHIFCENCLIFDHDAKLGCPVCSKDLDIKQMRPFKKLDELIKIVQDMIDYKLCKKKAKRELKSISKSIQNNVNNCLGSPNDTIDELILDFRNKFMPHISWTKEELNKNTHFYSEEDLDMIQKVLNRKDMELDIEITLSHDDRQQMYYPLKEEIRLLTNSGINLKSISKVICEQNNINPNEWSNFELYVNINRKFIQVNYAQTILDIKNKFWVLTGPPYILYYKHFIIDASKLGENRDAGSQSESIDKPLIDTKPISLISPDDTSFKVEKDATSSNGGLSQQVKCMMEDFENETEKESSSVDSEDFKNGFKGIKGKRQPKIILDQKNSQVMINDIDVNSINELYIDRDPNKKEKELNFNSFDGTSPKKETPPVANPIIFGTDSTAAIMNPDPVISNPTETETPLLQMFDEAFAI</sequence>
<keyword evidence="3" id="KW-0862">Zinc</keyword>
<dbReference type="Gene3D" id="3.30.40.10">
    <property type="entry name" value="Zinc/RING finger domain, C3HC4 (zinc finger)"/>
    <property type="match status" value="1"/>
</dbReference>
<organism evidence="6 7">
    <name type="scientific">Euplotes crassus</name>
    <dbReference type="NCBI Taxonomy" id="5936"/>
    <lineage>
        <taxon>Eukaryota</taxon>
        <taxon>Sar</taxon>
        <taxon>Alveolata</taxon>
        <taxon>Ciliophora</taxon>
        <taxon>Intramacronucleata</taxon>
        <taxon>Spirotrichea</taxon>
        <taxon>Hypotrichia</taxon>
        <taxon>Euplotida</taxon>
        <taxon>Euplotidae</taxon>
        <taxon>Moneuplotes</taxon>
    </lineage>
</organism>
<dbReference type="PROSITE" id="PS00518">
    <property type="entry name" value="ZF_RING_1"/>
    <property type="match status" value="1"/>
</dbReference>
<dbReference type="AlphaFoldDB" id="A0AAD1X5Z6"/>
<evidence type="ECO:0000256" key="2">
    <source>
        <dbReference type="ARBA" id="ARBA00022771"/>
    </source>
</evidence>
<dbReference type="InterPro" id="IPR017907">
    <property type="entry name" value="Znf_RING_CS"/>
</dbReference>
<reference evidence="6" key="1">
    <citation type="submission" date="2023-07" db="EMBL/GenBank/DDBJ databases">
        <authorList>
            <consortium name="AG Swart"/>
            <person name="Singh M."/>
            <person name="Singh A."/>
            <person name="Seah K."/>
            <person name="Emmerich C."/>
        </authorList>
    </citation>
    <scope>NUCLEOTIDE SEQUENCE</scope>
    <source>
        <strain evidence="6">DP1</strain>
    </source>
</reference>
<gene>
    <name evidence="6" type="ORF">ECRASSUSDP1_LOCUS3402</name>
</gene>
<dbReference type="Pfam" id="PF14447">
    <property type="entry name" value="Prok-RING_4"/>
    <property type="match status" value="1"/>
</dbReference>
<keyword evidence="7" id="KW-1185">Reference proteome</keyword>
<dbReference type="Proteomes" id="UP001295684">
    <property type="component" value="Unassembled WGS sequence"/>
</dbReference>
<accession>A0AAD1X5Z6</accession>
<comment type="caution">
    <text evidence="6">The sequence shown here is derived from an EMBL/GenBank/DDBJ whole genome shotgun (WGS) entry which is preliminary data.</text>
</comment>
<feature type="domain" description="RING-type" evidence="5">
    <location>
        <begin position="135"/>
        <end position="173"/>
    </location>
</feature>
<keyword evidence="2 4" id="KW-0863">Zinc-finger</keyword>
<evidence type="ECO:0000313" key="6">
    <source>
        <dbReference type="EMBL" id="CAI2362084.1"/>
    </source>
</evidence>
<dbReference type="InterPro" id="IPR013083">
    <property type="entry name" value="Znf_RING/FYVE/PHD"/>
</dbReference>
<dbReference type="PROSITE" id="PS50089">
    <property type="entry name" value="ZF_RING_2"/>
    <property type="match status" value="1"/>
</dbReference>
<evidence type="ECO:0000313" key="7">
    <source>
        <dbReference type="Proteomes" id="UP001295684"/>
    </source>
</evidence>
<name>A0AAD1X5Z6_EUPCR</name>